<proteinExistence type="predicted"/>
<name>A0A6C0EQX3_9ZZZZ</name>
<evidence type="ECO:0000313" key="1">
    <source>
        <dbReference type="EMBL" id="QHT30739.1"/>
    </source>
</evidence>
<sequence>MNTPPKLRVCSKCPHNIGDFKSGLCATCDPNHRWWKQTEEIVNDTQIEEITKKTSEVLLEAPKQCKMD</sequence>
<dbReference type="EMBL" id="MN738912">
    <property type="protein sequence ID" value="QHT30739.1"/>
    <property type="molecule type" value="Genomic_DNA"/>
</dbReference>
<dbReference type="AlphaFoldDB" id="A0A6C0EQX3"/>
<reference evidence="1" key="1">
    <citation type="journal article" date="2020" name="Nature">
        <title>Giant virus diversity and host interactions through global metagenomics.</title>
        <authorList>
            <person name="Schulz F."/>
            <person name="Roux S."/>
            <person name="Paez-Espino D."/>
            <person name="Jungbluth S."/>
            <person name="Walsh D.A."/>
            <person name="Denef V.J."/>
            <person name="McMahon K.D."/>
            <person name="Konstantinidis K.T."/>
            <person name="Eloe-Fadrosh E.A."/>
            <person name="Kyrpides N.C."/>
            <person name="Woyke T."/>
        </authorList>
    </citation>
    <scope>NUCLEOTIDE SEQUENCE</scope>
    <source>
        <strain evidence="1">GVMAG-M-3300009151-50</strain>
    </source>
</reference>
<protein>
    <submittedName>
        <fullName evidence="1">Uncharacterized protein</fullName>
    </submittedName>
</protein>
<accession>A0A6C0EQX3</accession>
<organism evidence="1">
    <name type="scientific">viral metagenome</name>
    <dbReference type="NCBI Taxonomy" id="1070528"/>
    <lineage>
        <taxon>unclassified sequences</taxon>
        <taxon>metagenomes</taxon>
        <taxon>organismal metagenomes</taxon>
    </lineage>
</organism>